<evidence type="ECO:0000313" key="2">
    <source>
        <dbReference type="Proteomes" id="UP000000845"/>
    </source>
</evidence>
<reference evidence="1 2" key="2">
    <citation type="journal article" date="2010" name="Stand. Genomic Sci.">
        <title>Complete genome sequence of Sebaldella termitidis type strain (NCTC 11300).</title>
        <authorList>
            <person name="Harmon-Smith M."/>
            <person name="Celia L."/>
            <person name="Chertkov O."/>
            <person name="Lapidus A."/>
            <person name="Copeland A."/>
            <person name="Glavina Del Rio T."/>
            <person name="Nolan M."/>
            <person name="Lucas S."/>
            <person name="Tice H."/>
            <person name="Cheng J.F."/>
            <person name="Han C."/>
            <person name="Detter J.C."/>
            <person name="Bruce D."/>
            <person name="Goodwin L."/>
            <person name="Pitluck S."/>
            <person name="Pati A."/>
            <person name="Liolios K."/>
            <person name="Ivanova N."/>
            <person name="Mavromatis K."/>
            <person name="Mikhailova N."/>
            <person name="Chen A."/>
            <person name="Palaniappan K."/>
            <person name="Land M."/>
            <person name="Hauser L."/>
            <person name="Chang Y.J."/>
            <person name="Jeffries C.D."/>
            <person name="Brettin T."/>
            <person name="Goker M."/>
            <person name="Beck B."/>
            <person name="Bristow J."/>
            <person name="Eisen J.A."/>
            <person name="Markowitz V."/>
            <person name="Hugenholtz P."/>
            <person name="Kyrpides N.C."/>
            <person name="Klenk H.P."/>
            <person name="Chen F."/>
        </authorList>
    </citation>
    <scope>NUCLEOTIDE SEQUENCE [LARGE SCALE GENOMIC DNA]</scope>
    <source>
        <strain evidence="2">ATCC 33386 / NCTC 11300</strain>
    </source>
</reference>
<evidence type="ECO:0000313" key="1">
    <source>
        <dbReference type="EMBL" id="ACZ07386.1"/>
    </source>
</evidence>
<dbReference type="RefSeq" id="WP_012859984.1">
    <property type="nucleotide sequence ID" value="NC_013517.1"/>
</dbReference>
<name>D1AN10_SEBTE</name>
<dbReference type="HOGENOM" id="CLU_2234707_0_0_0"/>
<dbReference type="KEGG" id="str:Sterm_0511"/>
<protein>
    <submittedName>
        <fullName evidence="1">Uncharacterized protein</fullName>
    </submittedName>
</protein>
<dbReference type="STRING" id="526218.Sterm_0511"/>
<proteinExistence type="predicted"/>
<accession>D1AN10</accession>
<reference evidence="2" key="1">
    <citation type="submission" date="2009-09" db="EMBL/GenBank/DDBJ databases">
        <title>The complete chromosome of Sebaldella termitidis ATCC 33386.</title>
        <authorList>
            <consortium name="US DOE Joint Genome Institute (JGI-PGF)"/>
            <person name="Lucas S."/>
            <person name="Copeland A."/>
            <person name="Lapidus A."/>
            <person name="Glavina del Rio T."/>
            <person name="Dalin E."/>
            <person name="Tice H."/>
            <person name="Bruce D."/>
            <person name="Goodwin L."/>
            <person name="Pitluck S."/>
            <person name="Kyrpides N."/>
            <person name="Mavromatis K."/>
            <person name="Ivanova N."/>
            <person name="Mikhailova N."/>
            <person name="Sims D."/>
            <person name="Meincke L."/>
            <person name="Brettin T."/>
            <person name="Detter J.C."/>
            <person name="Han C."/>
            <person name="Larimer F."/>
            <person name="Land M."/>
            <person name="Hauser L."/>
            <person name="Markowitz V."/>
            <person name="Cheng J.F."/>
            <person name="Hugenholtz P."/>
            <person name="Woyke T."/>
            <person name="Wu D."/>
            <person name="Eisen J.A."/>
        </authorList>
    </citation>
    <scope>NUCLEOTIDE SEQUENCE [LARGE SCALE GENOMIC DNA]</scope>
    <source>
        <strain evidence="2">ATCC 33386 / NCTC 11300</strain>
    </source>
</reference>
<dbReference type="Proteomes" id="UP000000845">
    <property type="component" value="Chromosome"/>
</dbReference>
<dbReference type="AlphaFoldDB" id="D1AN10"/>
<keyword evidence="2" id="KW-1185">Reference proteome</keyword>
<sequence>MNKLIVGIYLVFGIISFSNCDLNAEKLLKTVIKEKLTVSPEDNLKYFNPEINGKEYKYEIFEDHETHIVNRAYVILNMETGIVYRENIAEDKVEKIYQNKNLSCK</sequence>
<gene>
    <name evidence="1" type="ordered locus">Sterm_0511</name>
</gene>
<dbReference type="EMBL" id="CP001739">
    <property type="protein sequence ID" value="ACZ07386.1"/>
    <property type="molecule type" value="Genomic_DNA"/>
</dbReference>
<organism evidence="1 2">
    <name type="scientific">Sebaldella termitidis (strain ATCC 33386 / NCTC 11300)</name>
    <dbReference type="NCBI Taxonomy" id="526218"/>
    <lineage>
        <taxon>Bacteria</taxon>
        <taxon>Fusobacteriati</taxon>
        <taxon>Fusobacteriota</taxon>
        <taxon>Fusobacteriia</taxon>
        <taxon>Fusobacteriales</taxon>
        <taxon>Leptotrichiaceae</taxon>
        <taxon>Sebaldella</taxon>
    </lineage>
</organism>